<evidence type="ECO:0000313" key="1">
    <source>
        <dbReference type="EMBL" id="VVD84748.1"/>
    </source>
</evidence>
<proteinExistence type="predicted"/>
<dbReference type="Proteomes" id="UP000414233">
    <property type="component" value="Unassembled WGS sequence"/>
</dbReference>
<evidence type="ECO:0000313" key="2">
    <source>
        <dbReference type="Proteomes" id="UP000414233"/>
    </source>
</evidence>
<name>A0A5E4TDY1_9BURK</name>
<accession>A0A5E4TDY1</accession>
<reference evidence="1 2" key="1">
    <citation type="submission" date="2019-08" db="EMBL/GenBank/DDBJ databases">
        <authorList>
            <person name="Peeters C."/>
        </authorList>
    </citation>
    <scope>NUCLEOTIDE SEQUENCE [LARGE SCALE GENOMIC DNA]</scope>
    <source>
        <strain evidence="1 2">LMG 30175</strain>
    </source>
</reference>
<dbReference type="EMBL" id="CABPRZ010000004">
    <property type="protein sequence ID" value="VVD84748.1"/>
    <property type="molecule type" value="Genomic_DNA"/>
</dbReference>
<dbReference type="RefSeq" id="WP_150696187.1">
    <property type="nucleotide sequence ID" value="NZ_CABPRZ010000004.1"/>
</dbReference>
<dbReference type="NCBIfam" id="NF038054">
    <property type="entry name" value="T3SS_SctI"/>
    <property type="match status" value="1"/>
</dbReference>
<keyword evidence="2" id="KW-1185">Reference proteome</keyword>
<organism evidence="1 2">
    <name type="scientific">Pandoraea terrae</name>
    <dbReference type="NCBI Taxonomy" id="1537710"/>
    <lineage>
        <taxon>Bacteria</taxon>
        <taxon>Pseudomonadati</taxon>
        <taxon>Pseudomonadota</taxon>
        <taxon>Betaproteobacteria</taxon>
        <taxon>Burkholderiales</taxon>
        <taxon>Burkholderiaceae</taxon>
        <taxon>Pandoraea</taxon>
    </lineage>
</organism>
<sequence>MQITSSFETRLPTISTPSEVTSSMSLEKRMIQAYADASVSFENERRGITELLGGKLDPATALSLQVKTADYNLGVSLISALARKVTGAVETLLRS</sequence>
<dbReference type="OrthoDB" id="8943515at2"/>
<gene>
    <name evidence="1" type="ORF">PTE30175_01242</name>
</gene>
<dbReference type="AlphaFoldDB" id="A0A5E4TDY1"/>
<protein>
    <submittedName>
        <fullName evidence="1">Uncharacterized protein</fullName>
    </submittedName>
</protein>
<dbReference type="InterPro" id="IPR047754">
    <property type="entry name" value="T3SS_SctI-like"/>
</dbReference>